<dbReference type="Gene3D" id="3.100.10.20">
    <property type="entry name" value="CRISPR-associated endonuclease Cas1, N-terminal domain"/>
    <property type="match status" value="1"/>
</dbReference>
<evidence type="ECO:0000256" key="7">
    <source>
        <dbReference type="ARBA" id="ARBA00023125"/>
    </source>
</evidence>
<comment type="function">
    <text evidence="10">CRISPR (clustered regularly interspaced short palindromic repeat), is an adaptive immune system that provides protection against mobile genetic elements (viruses, transposable elements and conjugative plasmids). CRISPR clusters contain spacers, sequences complementary to antecedent mobile elements, and target invading nucleic acids. CRISPR clusters are transcribed and processed into CRISPR RNA (crRNA). Acts as a dsDNA endonuclease. Involved in the integration of spacer DNA into the CRISPR cassette.</text>
</comment>
<dbReference type="GO" id="GO:0003677">
    <property type="term" value="F:DNA binding"/>
    <property type="evidence" value="ECO:0007669"/>
    <property type="project" value="UniProtKB-KW"/>
</dbReference>
<feature type="binding site" evidence="10">
    <location>
        <position position="249"/>
    </location>
    <ligand>
        <name>Mn(2+)</name>
        <dbReference type="ChEBI" id="CHEBI:29035"/>
    </ligand>
</feature>
<dbReference type="GO" id="GO:0051607">
    <property type="term" value="P:defense response to virus"/>
    <property type="evidence" value="ECO:0007669"/>
    <property type="project" value="UniProtKB-UniRule"/>
</dbReference>
<dbReference type="OrthoDB" id="9803119at2"/>
<dbReference type="InterPro" id="IPR002729">
    <property type="entry name" value="CRISPR-assoc_Cas1"/>
</dbReference>
<dbReference type="GO" id="GO:0043571">
    <property type="term" value="P:maintenance of CRISPR repeat elements"/>
    <property type="evidence" value="ECO:0007669"/>
    <property type="project" value="UniProtKB-UniRule"/>
</dbReference>
<feature type="binding site" evidence="10">
    <location>
        <position position="234"/>
    </location>
    <ligand>
        <name>Mn(2+)</name>
        <dbReference type="ChEBI" id="CHEBI:29035"/>
    </ligand>
</feature>
<dbReference type="EMBL" id="QOWE01000004">
    <property type="protein sequence ID" value="RCR70547.1"/>
    <property type="molecule type" value="Genomic_DNA"/>
</dbReference>
<dbReference type="EC" id="3.1.-.-" evidence="10"/>
<dbReference type="RefSeq" id="WP_114405116.1">
    <property type="nucleotide sequence ID" value="NZ_QOWE01000004.1"/>
</dbReference>
<name>A0A368JSA9_9BACT</name>
<reference evidence="11 12" key="1">
    <citation type="submission" date="2018-07" db="EMBL/GenBank/DDBJ databases">
        <title>Genome analysis of Larkinella rosea.</title>
        <authorList>
            <person name="Zhou Z."/>
            <person name="Wang G."/>
        </authorList>
    </citation>
    <scope>NUCLEOTIDE SEQUENCE [LARGE SCALE GENOMIC DNA]</scope>
    <source>
        <strain evidence="12">zzj9</strain>
    </source>
</reference>
<evidence type="ECO:0000256" key="6">
    <source>
        <dbReference type="ARBA" id="ARBA00023118"/>
    </source>
</evidence>
<comment type="cofactor">
    <cofactor evidence="10">
        <name>Mg(2+)</name>
        <dbReference type="ChEBI" id="CHEBI:18420"/>
    </cofactor>
    <cofactor evidence="10">
        <name>Mn(2+)</name>
        <dbReference type="ChEBI" id="CHEBI:29035"/>
    </cofactor>
</comment>
<gene>
    <name evidence="10 11" type="primary">cas1</name>
    <name evidence="11" type="ORF">DUE52_06250</name>
</gene>
<dbReference type="AlphaFoldDB" id="A0A368JSA9"/>
<keyword evidence="2 10" id="KW-0479">Metal-binding</keyword>
<protein>
    <recommendedName>
        <fullName evidence="10">CRISPR-associated endonuclease Cas1</fullName>
        <ecNumber evidence="10">3.1.-.-</ecNumber>
    </recommendedName>
</protein>
<dbReference type="InterPro" id="IPR042211">
    <property type="entry name" value="CRISPR-assoc_Cas1_N"/>
</dbReference>
<dbReference type="Proteomes" id="UP000253383">
    <property type="component" value="Unassembled WGS sequence"/>
</dbReference>
<keyword evidence="5 10" id="KW-0460">Magnesium</keyword>
<evidence type="ECO:0000313" key="11">
    <source>
        <dbReference type="EMBL" id="RCR70547.1"/>
    </source>
</evidence>
<dbReference type="PANTHER" id="PTHR34353:SF2">
    <property type="entry name" value="CRISPR-ASSOCIATED ENDONUCLEASE CAS1 1"/>
    <property type="match status" value="1"/>
</dbReference>
<keyword evidence="1 10" id="KW-0540">Nuclease</keyword>
<dbReference type="PANTHER" id="PTHR34353">
    <property type="entry name" value="CRISPR-ASSOCIATED ENDONUCLEASE CAS1 1"/>
    <property type="match status" value="1"/>
</dbReference>
<evidence type="ECO:0000256" key="8">
    <source>
        <dbReference type="ARBA" id="ARBA00023211"/>
    </source>
</evidence>
<evidence type="ECO:0000256" key="5">
    <source>
        <dbReference type="ARBA" id="ARBA00022842"/>
    </source>
</evidence>
<comment type="subunit">
    <text evidence="9 10">Homodimer, forms a heterotetramer with a Cas2 homodimer.</text>
</comment>
<dbReference type="NCBIfam" id="TIGR00287">
    <property type="entry name" value="cas1"/>
    <property type="match status" value="1"/>
</dbReference>
<proteinExistence type="inferred from homology"/>
<keyword evidence="12" id="KW-1185">Reference proteome</keyword>
<dbReference type="Gene3D" id="1.20.120.920">
    <property type="entry name" value="CRISPR-associated endonuclease Cas1, C-terminal domain"/>
    <property type="match status" value="1"/>
</dbReference>
<keyword evidence="8 10" id="KW-0464">Manganese</keyword>
<accession>A0A368JSA9</accession>
<dbReference type="GO" id="GO:0004519">
    <property type="term" value="F:endonuclease activity"/>
    <property type="evidence" value="ECO:0007669"/>
    <property type="project" value="UniProtKB-UniRule"/>
</dbReference>
<dbReference type="InterPro" id="IPR042206">
    <property type="entry name" value="CRISPR-assoc_Cas1_C"/>
</dbReference>
<evidence type="ECO:0000256" key="4">
    <source>
        <dbReference type="ARBA" id="ARBA00022801"/>
    </source>
</evidence>
<dbReference type="HAMAP" id="MF_01470">
    <property type="entry name" value="Cas1"/>
    <property type="match status" value="1"/>
</dbReference>
<feature type="binding site" evidence="10">
    <location>
        <position position="169"/>
    </location>
    <ligand>
        <name>Mn(2+)</name>
        <dbReference type="ChEBI" id="CHEBI:29035"/>
    </ligand>
</feature>
<keyword evidence="3 10" id="KW-0255">Endonuclease</keyword>
<dbReference type="GO" id="GO:0016787">
    <property type="term" value="F:hydrolase activity"/>
    <property type="evidence" value="ECO:0007669"/>
    <property type="project" value="UniProtKB-KW"/>
</dbReference>
<dbReference type="InterPro" id="IPR050646">
    <property type="entry name" value="Cas1"/>
</dbReference>
<evidence type="ECO:0000313" key="12">
    <source>
        <dbReference type="Proteomes" id="UP000253383"/>
    </source>
</evidence>
<evidence type="ECO:0000256" key="9">
    <source>
        <dbReference type="ARBA" id="ARBA00038592"/>
    </source>
</evidence>
<evidence type="ECO:0000256" key="1">
    <source>
        <dbReference type="ARBA" id="ARBA00022722"/>
    </source>
</evidence>
<sequence>MQLHINTYGTYVHVRDQLFEVRRKLETGEIEKKPYSAQKVTHIIMTTGTSLSTDAIRLAMQNNVDIIFVEQDGDPIGRVWHSKLGSTTKIRKAQLEASLSAVGVRWIKSWLLTKMDNQLSFVKDLKKHRPQHADFLNDKLTRVEALCVSVNTLDAGRVADIAETLRGLEGTAGRLYFETLSHVLPTEYRFQGRSSRPARDAFNAFLNYAYGILYSKTEKSLIIAGIDPYVGFLHRDDYNQLSMVYDFIEPYRIYADEVVFRLFSGKKVNKAHTSPLANRNGEPGATLNAEGKALLVTAFNTFMDNDPIRHRGRNLCRSHIMQLDAHQFANSLIEP</sequence>
<evidence type="ECO:0000256" key="3">
    <source>
        <dbReference type="ARBA" id="ARBA00022759"/>
    </source>
</evidence>
<dbReference type="GO" id="GO:0046872">
    <property type="term" value="F:metal ion binding"/>
    <property type="evidence" value="ECO:0007669"/>
    <property type="project" value="UniProtKB-UniRule"/>
</dbReference>
<keyword evidence="7 10" id="KW-0238">DNA-binding</keyword>
<keyword evidence="4 10" id="KW-0378">Hydrolase</keyword>
<dbReference type="Pfam" id="PF01867">
    <property type="entry name" value="Cas_Cas1"/>
    <property type="match status" value="1"/>
</dbReference>
<dbReference type="CDD" id="cd09634">
    <property type="entry name" value="Cas1_I-II-III"/>
    <property type="match status" value="1"/>
</dbReference>
<evidence type="ECO:0000256" key="2">
    <source>
        <dbReference type="ARBA" id="ARBA00022723"/>
    </source>
</evidence>
<evidence type="ECO:0000256" key="10">
    <source>
        <dbReference type="HAMAP-Rule" id="MF_01470"/>
    </source>
</evidence>
<keyword evidence="6 10" id="KW-0051">Antiviral defense</keyword>
<comment type="caution">
    <text evidence="11">The sequence shown here is derived from an EMBL/GenBank/DDBJ whole genome shotgun (WGS) entry which is preliminary data.</text>
</comment>
<comment type="similarity">
    <text evidence="10">Belongs to the CRISPR-associated endonuclease Cas1 family.</text>
</comment>
<organism evidence="11 12">
    <name type="scientific">Larkinella punicea</name>
    <dbReference type="NCBI Taxonomy" id="2315727"/>
    <lineage>
        <taxon>Bacteria</taxon>
        <taxon>Pseudomonadati</taxon>
        <taxon>Bacteroidota</taxon>
        <taxon>Cytophagia</taxon>
        <taxon>Cytophagales</taxon>
        <taxon>Spirosomataceae</taxon>
        <taxon>Larkinella</taxon>
    </lineage>
</organism>